<evidence type="ECO:0000313" key="1">
    <source>
        <dbReference type="EMBL" id="KAK1865688.1"/>
    </source>
</evidence>
<dbReference type="Proteomes" id="UP000798662">
    <property type="component" value="Chromosome 2"/>
</dbReference>
<sequence length="319" mass="34090">MCTATSGSPCSSDAAATVRFRNRDGKEVQAAAASIARTTSYSNSRIGPRSSCDNNGTKGMAPAPSPAPAPRLQLWQWRRRRAPKRRHRRQWRRRQRGRRRRRNRTTLPHPRFHLLPQVRKRRRRQPGGQFPHRYKPQHRLPTTRGRPDLNRHCFHRRSAEADDAEPATPPPSPAAVGAVAAGRPTGAGRVDVKPPRSKIAAAEPAAAAVSGAAAERDTSGDHPEKAAKRRARATGRASTRPPGTISMSGSPPAAAAGTRRRVAAVAAARGKDMARPEGAPSETSAAGGPQGPSPALDRPSEEPRAVDGPGPSGRGRASA</sequence>
<proteinExistence type="predicted"/>
<accession>A0ACC3C6K6</accession>
<reference evidence="1" key="1">
    <citation type="submission" date="2019-11" db="EMBL/GenBank/DDBJ databases">
        <title>Nori genome reveals adaptations in red seaweeds to the harsh intertidal environment.</title>
        <authorList>
            <person name="Wang D."/>
            <person name="Mao Y."/>
        </authorList>
    </citation>
    <scope>NUCLEOTIDE SEQUENCE</scope>
    <source>
        <tissue evidence="1">Gametophyte</tissue>
    </source>
</reference>
<name>A0ACC3C6K6_PYRYE</name>
<evidence type="ECO:0000313" key="2">
    <source>
        <dbReference type="Proteomes" id="UP000798662"/>
    </source>
</evidence>
<keyword evidence="2" id="KW-1185">Reference proteome</keyword>
<dbReference type="EMBL" id="CM020619">
    <property type="protein sequence ID" value="KAK1865688.1"/>
    <property type="molecule type" value="Genomic_DNA"/>
</dbReference>
<gene>
    <name evidence="1" type="ORF">I4F81_008215</name>
</gene>
<protein>
    <submittedName>
        <fullName evidence="1">Uncharacterized protein</fullName>
    </submittedName>
</protein>
<organism evidence="1 2">
    <name type="scientific">Pyropia yezoensis</name>
    <name type="common">Susabi-nori</name>
    <name type="synonym">Porphyra yezoensis</name>
    <dbReference type="NCBI Taxonomy" id="2788"/>
    <lineage>
        <taxon>Eukaryota</taxon>
        <taxon>Rhodophyta</taxon>
        <taxon>Bangiophyceae</taxon>
        <taxon>Bangiales</taxon>
        <taxon>Bangiaceae</taxon>
        <taxon>Pyropia</taxon>
    </lineage>
</organism>
<comment type="caution">
    <text evidence="1">The sequence shown here is derived from an EMBL/GenBank/DDBJ whole genome shotgun (WGS) entry which is preliminary data.</text>
</comment>